<evidence type="ECO:0000256" key="8">
    <source>
        <dbReference type="ARBA" id="ARBA00022692"/>
    </source>
</evidence>
<dbReference type="PANTHER" id="PTHR47755">
    <property type="entry name" value="CELL DIVISION PROTEIN FTSX"/>
    <property type="match status" value="1"/>
</dbReference>
<evidence type="ECO:0000256" key="11">
    <source>
        <dbReference type="ARBA" id="ARBA00023306"/>
    </source>
</evidence>
<dbReference type="RefSeq" id="WP_155305509.1">
    <property type="nucleotide sequence ID" value="NZ_AP021875.1"/>
</dbReference>
<name>A0A5K7Z6Q2_9BACT</name>
<keyword evidence="8 13" id="KW-0812">Transmembrane</keyword>
<dbReference type="InterPro" id="IPR047590">
    <property type="entry name" value="FtsX_proteobact-type"/>
</dbReference>
<keyword evidence="5 12" id="KW-1003">Cell membrane</keyword>
<sequence length="292" mass="32670">MTFYAQRAIKDILENRFLNAVTIITIALSVLIVSSFGLFFFNAQELFDAWKKGVRIMVYLEPGTTEAQRLDTRYRLQTISGIQNIRFISKADALNLMKTRMQRQASLLDNLRENPLPDAFEVTMATEANSPEKIEFLAQRIESLPSVSGVEYGQQWIERFANFLNLFKLAGYGMGTLFFMATVFIAANTIRLVLYSRREEIHIMRLVGATDSFIKIPFYLQGIIQGLSGGLIGVGVLFAAFSAVGSRFEQALAAEMVAIRFFSPGICVAIVACGMLTGLLGSFFSLKQFTRQ</sequence>
<evidence type="ECO:0000256" key="7">
    <source>
        <dbReference type="ARBA" id="ARBA00022618"/>
    </source>
</evidence>
<keyword evidence="9 13" id="KW-1133">Transmembrane helix</keyword>
<evidence type="ECO:0000259" key="15">
    <source>
        <dbReference type="Pfam" id="PF18075"/>
    </source>
</evidence>
<dbReference type="GO" id="GO:0032153">
    <property type="term" value="C:cell division site"/>
    <property type="evidence" value="ECO:0007669"/>
    <property type="project" value="TreeGrafter"/>
</dbReference>
<dbReference type="Pfam" id="PF18075">
    <property type="entry name" value="FtsX_ECD"/>
    <property type="match status" value="1"/>
</dbReference>
<feature type="transmembrane region" description="Helical" evidence="13">
    <location>
        <begin position="261"/>
        <end position="286"/>
    </location>
</feature>
<dbReference type="AlphaFoldDB" id="A0A5K7Z6Q2"/>
<evidence type="ECO:0000313" key="17">
    <source>
        <dbReference type="Proteomes" id="UP000427769"/>
    </source>
</evidence>
<keyword evidence="11 12" id="KW-0131">Cell cycle</keyword>
<feature type="domain" description="FtsX extracellular" evidence="15">
    <location>
        <begin position="54"/>
        <end position="150"/>
    </location>
</feature>
<dbReference type="KEGG" id="dwd:DSCW_41150"/>
<keyword evidence="10 12" id="KW-0472">Membrane</keyword>
<proteinExistence type="inferred from homology"/>
<evidence type="ECO:0000256" key="3">
    <source>
        <dbReference type="ARBA" id="ARBA00011160"/>
    </source>
</evidence>
<organism evidence="16 17">
    <name type="scientific">Desulfosarcina widdelii</name>
    <dbReference type="NCBI Taxonomy" id="947919"/>
    <lineage>
        <taxon>Bacteria</taxon>
        <taxon>Pseudomonadati</taxon>
        <taxon>Thermodesulfobacteriota</taxon>
        <taxon>Desulfobacteria</taxon>
        <taxon>Desulfobacterales</taxon>
        <taxon>Desulfosarcinaceae</taxon>
        <taxon>Desulfosarcina</taxon>
    </lineage>
</organism>
<keyword evidence="7 12" id="KW-0132">Cell division</keyword>
<dbReference type="GO" id="GO:0051301">
    <property type="term" value="P:cell division"/>
    <property type="evidence" value="ECO:0007669"/>
    <property type="project" value="UniProtKB-KW"/>
</dbReference>
<dbReference type="PANTHER" id="PTHR47755:SF1">
    <property type="entry name" value="CELL DIVISION PROTEIN FTSX"/>
    <property type="match status" value="1"/>
</dbReference>
<evidence type="ECO:0000313" key="16">
    <source>
        <dbReference type="EMBL" id="BBO76698.1"/>
    </source>
</evidence>
<evidence type="ECO:0000256" key="4">
    <source>
        <dbReference type="ARBA" id="ARBA00021907"/>
    </source>
</evidence>
<feature type="transmembrane region" description="Helical" evidence="13">
    <location>
        <begin position="20"/>
        <end position="41"/>
    </location>
</feature>
<evidence type="ECO:0000256" key="10">
    <source>
        <dbReference type="ARBA" id="ARBA00023136"/>
    </source>
</evidence>
<protein>
    <recommendedName>
        <fullName evidence="4 12">Cell division protein FtsX</fullName>
    </recommendedName>
</protein>
<gene>
    <name evidence="16" type="primary">ftsX</name>
    <name evidence="16" type="ORF">DSCW_41150</name>
</gene>
<evidence type="ECO:0000256" key="2">
    <source>
        <dbReference type="ARBA" id="ARBA00007379"/>
    </source>
</evidence>
<dbReference type="Proteomes" id="UP000427769">
    <property type="component" value="Chromosome"/>
</dbReference>
<evidence type="ECO:0000256" key="1">
    <source>
        <dbReference type="ARBA" id="ARBA00004429"/>
    </source>
</evidence>
<dbReference type="InterPro" id="IPR004513">
    <property type="entry name" value="FtsX"/>
</dbReference>
<evidence type="ECO:0000256" key="5">
    <source>
        <dbReference type="ARBA" id="ARBA00022475"/>
    </source>
</evidence>
<dbReference type="Gene3D" id="3.30.70.3040">
    <property type="match status" value="1"/>
</dbReference>
<evidence type="ECO:0000256" key="13">
    <source>
        <dbReference type="SAM" id="Phobius"/>
    </source>
</evidence>
<feature type="domain" description="ABC3 transporter permease C-terminal" evidence="14">
    <location>
        <begin position="174"/>
        <end position="291"/>
    </location>
</feature>
<dbReference type="NCBIfam" id="TIGR00439">
    <property type="entry name" value="FtsX_Gneg"/>
    <property type="match status" value="1"/>
</dbReference>
<dbReference type="InterPro" id="IPR003838">
    <property type="entry name" value="ABC3_permease_C"/>
</dbReference>
<feature type="transmembrane region" description="Helical" evidence="13">
    <location>
        <begin position="169"/>
        <end position="195"/>
    </location>
</feature>
<dbReference type="EMBL" id="AP021875">
    <property type="protein sequence ID" value="BBO76698.1"/>
    <property type="molecule type" value="Genomic_DNA"/>
</dbReference>
<comment type="subcellular location">
    <subcellularLocation>
        <location evidence="1">Cell inner membrane</location>
        <topology evidence="1">Multi-pass membrane protein</topology>
    </subcellularLocation>
</comment>
<evidence type="ECO:0000256" key="9">
    <source>
        <dbReference type="ARBA" id="ARBA00022989"/>
    </source>
</evidence>
<dbReference type="PIRSF" id="PIRSF003097">
    <property type="entry name" value="FtsX"/>
    <property type="match status" value="1"/>
</dbReference>
<dbReference type="Pfam" id="PF02687">
    <property type="entry name" value="FtsX"/>
    <property type="match status" value="1"/>
</dbReference>
<reference evidence="16 17" key="1">
    <citation type="submission" date="2019-11" db="EMBL/GenBank/DDBJ databases">
        <title>Comparative genomics of hydrocarbon-degrading Desulfosarcina strains.</title>
        <authorList>
            <person name="Watanabe M."/>
            <person name="Kojima H."/>
            <person name="Fukui M."/>
        </authorList>
    </citation>
    <scope>NUCLEOTIDE SEQUENCE [LARGE SCALE GENOMIC DNA]</scope>
    <source>
        <strain evidence="16 17">PP31</strain>
    </source>
</reference>
<dbReference type="OrthoDB" id="9813411at2"/>
<comment type="subunit">
    <text evidence="3">Forms a membrane-associated complex with FtsE.</text>
</comment>
<evidence type="ECO:0000259" key="14">
    <source>
        <dbReference type="Pfam" id="PF02687"/>
    </source>
</evidence>
<feature type="transmembrane region" description="Helical" evidence="13">
    <location>
        <begin position="216"/>
        <end position="241"/>
    </location>
</feature>
<evidence type="ECO:0000256" key="12">
    <source>
        <dbReference type="PIRNR" id="PIRNR003097"/>
    </source>
</evidence>
<accession>A0A5K7Z6Q2</accession>
<comment type="similarity">
    <text evidence="2 12">Belongs to the ABC-4 integral membrane protein family. FtsX subfamily.</text>
</comment>
<evidence type="ECO:0000256" key="6">
    <source>
        <dbReference type="ARBA" id="ARBA00022519"/>
    </source>
</evidence>
<dbReference type="GO" id="GO:0005886">
    <property type="term" value="C:plasma membrane"/>
    <property type="evidence" value="ECO:0007669"/>
    <property type="project" value="UniProtKB-SubCell"/>
</dbReference>
<keyword evidence="6" id="KW-0997">Cell inner membrane</keyword>
<keyword evidence="17" id="KW-1185">Reference proteome</keyword>
<dbReference type="InterPro" id="IPR040690">
    <property type="entry name" value="FtsX_ECD"/>
</dbReference>